<dbReference type="EMBL" id="CAMPGE010020626">
    <property type="protein sequence ID" value="CAI2378849.1"/>
    <property type="molecule type" value="Genomic_DNA"/>
</dbReference>
<sequence>MSEFESKILNHNFQIDSKIYWNCVEKHLHTYGDLYTSYLACYHAKESNLKLIEELYKVKCKKIENEGEIFIIDNKKKKELSIKLMKNLTKRQVKEFRLVLPPTQKNTLNSFKYFARNFSEIAGKVTDMIQIKSYRISRKFLPRILSSASHISNLIFYECSLDTSNIKFPNGIQYRIETLNLTKCGMKECSDWKNNPSGLDSILKAVSKCSLKKSLRTILLHFSGLEIEEIQKMIEANELKGIIIKGSISSFYSTYQFTLPKFQ</sequence>
<name>A0AAD1XTZ5_EUPCR</name>
<proteinExistence type="predicted"/>
<accession>A0AAD1XTZ5</accession>
<evidence type="ECO:0000313" key="2">
    <source>
        <dbReference type="Proteomes" id="UP001295684"/>
    </source>
</evidence>
<keyword evidence="2" id="KW-1185">Reference proteome</keyword>
<reference evidence="1" key="1">
    <citation type="submission" date="2023-07" db="EMBL/GenBank/DDBJ databases">
        <authorList>
            <consortium name="AG Swart"/>
            <person name="Singh M."/>
            <person name="Singh A."/>
            <person name="Seah K."/>
            <person name="Emmerich C."/>
        </authorList>
    </citation>
    <scope>NUCLEOTIDE SEQUENCE</scope>
    <source>
        <strain evidence="1">DP1</strain>
    </source>
</reference>
<evidence type="ECO:0000313" key="1">
    <source>
        <dbReference type="EMBL" id="CAI2378849.1"/>
    </source>
</evidence>
<gene>
    <name evidence="1" type="ORF">ECRASSUSDP1_LOCUS20249</name>
</gene>
<dbReference type="AlphaFoldDB" id="A0AAD1XTZ5"/>
<comment type="caution">
    <text evidence="1">The sequence shown here is derived from an EMBL/GenBank/DDBJ whole genome shotgun (WGS) entry which is preliminary data.</text>
</comment>
<organism evidence="1 2">
    <name type="scientific">Euplotes crassus</name>
    <dbReference type="NCBI Taxonomy" id="5936"/>
    <lineage>
        <taxon>Eukaryota</taxon>
        <taxon>Sar</taxon>
        <taxon>Alveolata</taxon>
        <taxon>Ciliophora</taxon>
        <taxon>Intramacronucleata</taxon>
        <taxon>Spirotrichea</taxon>
        <taxon>Hypotrichia</taxon>
        <taxon>Euplotida</taxon>
        <taxon>Euplotidae</taxon>
        <taxon>Moneuplotes</taxon>
    </lineage>
</organism>
<protein>
    <submittedName>
        <fullName evidence="1">Uncharacterized protein</fullName>
    </submittedName>
</protein>
<dbReference type="Proteomes" id="UP001295684">
    <property type="component" value="Unassembled WGS sequence"/>
</dbReference>